<evidence type="ECO:0000313" key="2">
    <source>
        <dbReference type="EMBL" id="KAJ8493939.1"/>
    </source>
</evidence>
<protein>
    <submittedName>
        <fullName evidence="2">Uncharacterized protein</fullName>
    </submittedName>
</protein>
<sequence>MGDRRRLSLSRHRSRRPCLPPSSLATTAQTLTPIPIPTQSTRLRWPVPPRRRRIAGLHSPACSSRRRRKGRGYFDCSLTRFFQSSAVYPSRSGSGRRLELFTAIFSIEWWCCLRLSVAEQISSRGISRFLVFFLVIFYLCVYSVGSLGPVDFYCFFIRYEHDRR</sequence>
<dbReference type="EMBL" id="JAQQAF010000004">
    <property type="protein sequence ID" value="KAJ8493939.1"/>
    <property type="molecule type" value="Genomic_DNA"/>
</dbReference>
<dbReference type="AlphaFoldDB" id="A0AAV8PTF1"/>
<organism evidence="2 3">
    <name type="scientific">Ensete ventricosum</name>
    <name type="common">Abyssinian banana</name>
    <name type="synonym">Musa ensete</name>
    <dbReference type="NCBI Taxonomy" id="4639"/>
    <lineage>
        <taxon>Eukaryota</taxon>
        <taxon>Viridiplantae</taxon>
        <taxon>Streptophyta</taxon>
        <taxon>Embryophyta</taxon>
        <taxon>Tracheophyta</taxon>
        <taxon>Spermatophyta</taxon>
        <taxon>Magnoliopsida</taxon>
        <taxon>Liliopsida</taxon>
        <taxon>Zingiberales</taxon>
        <taxon>Musaceae</taxon>
        <taxon>Ensete</taxon>
    </lineage>
</organism>
<evidence type="ECO:0000313" key="3">
    <source>
        <dbReference type="Proteomes" id="UP001222027"/>
    </source>
</evidence>
<accession>A0AAV8PTF1</accession>
<proteinExistence type="predicted"/>
<dbReference type="Proteomes" id="UP001222027">
    <property type="component" value="Unassembled WGS sequence"/>
</dbReference>
<feature type="transmembrane region" description="Helical" evidence="1">
    <location>
        <begin position="129"/>
        <end position="156"/>
    </location>
</feature>
<evidence type="ECO:0000256" key="1">
    <source>
        <dbReference type="SAM" id="Phobius"/>
    </source>
</evidence>
<comment type="caution">
    <text evidence="2">The sequence shown here is derived from an EMBL/GenBank/DDBJ whole genome shotgun (WGS) entry which is preliminary data.</text>
</comment>
<name>A0AAV8PTF1_ENSVE</name>
<reference evidence="2 3" key="1">
    <citation type="submission" date="2022-12" db="EMBL/GenBank/DDBJ databases">
        <title>Chromosome-scale assembly of the Ensete ventricosum genome.</title>
        <authorList>
            <person name="Dussert Y."/>
            <person name="Stocks J."/>
            <person name="Wendawek A."/>
            <person name="Woldeyes F."/>
            <person name="Nichols R.A."/>
            <person name="Borrell J.S."/>
        </authorList>
    </citation>
    <scope>NUCLEOTIDE SEQUENCE [LARGE SCALE GENOMIC DNA]</scope>
    <source>
        <strain evidence="3">cv. Maze</strain>
        <tissue evidence="2">Seeds</tissue>
    </source>
</reference>
<keyword evidence="1" id="KW-0812">Transmembrane</keyword>
<keyword evidence="1" id="KW-1133">Transmembrane helix</keyword>
<keyword evidence="1" id="KW-0472">Membrane</keyword>
<gene>
    <name evidence="2" type="ORF">OPV22_015660</name>
</gene>
<keyword evidence="3" id="KW-1185">Reference proteome</keyword>